<dbReference type="AlphaFoldDB" id="A0A9Q0VQ29"/>
<dbReference type="SUPFAM" id="SSF52047">
    <property type="entry name" value="RNI-like"/>
    <property type="match status" value="1"/>
</dbReference>
<gene>
    <name evidence="2" type="ORF">OIU74_027459</name>
</gene>
<evidence type="ECO:0000313" key="3">
    <source>
        <dbReference type="Proteomes" id="UP001151752"/>
    </source>
</evidence>
<reference evidence="2" key="1">
    <citation type="submission" date="2022-11" db="EMBL/GenBank/DDBJ databases">
        <authorList>
            <person name="Hyden B.L."/>
            <person name="Feng K."/>
            <person name="Yates T."/>
            <person name="Jawdy S."/>
            <person name="Smart L.B."/>
            <person name="Muchero W."/>
        </authorList>
    </citation>
    <scope>NUCLEOTIDE SEQUENCE</scope>
    <source>
        <tissue evidence="2">Shoot tip</tissue>
    </source>
</reference>
<dbReference type="InterPro" id="IPR056789">
    <property type="entry name" value="LRR_R13L1-DRL21"/>
</dbReference>
<evidence type="ECO:0000259" key="1">
    <source>
        <dbReference type="Pfam" id="PF25019"/>
    </source>
</evidence>
<dbReference type="Proteomes" id="UP001151752">
    <property type="component" value="Unassembled WGS sequence"/>
</dbReference>
<reference evidence="2" key="2">
    <citation type="journal article" date="2023" name="Int. J. Mol. Sci.">
        <title>De Novo Assembly and Annotation of 11 Diverse Shrub Willow (Salix) Genomes Reveals Novel Gene Organization in Sex-Linked Regions.</title>
        <authorList>
            <person name="Hyden B."/>
            <person name="Feng K."/>
            <person name="Yates T.B."/>
            <person name="Jawdy S."/>
            <person name="Cereghino C."/>
            <person name="Smart L.B."/>
            <person name="Muchero W."/>
        </authorList>
    </citation>
    <scope>NUCLEOTIDE SEQUENCE</scope>
    <source>
        <tissue evidence="2">Shoot tip</tissue>
    </source>
</reference>
<feature type="domain" description="R13L1/DRL21-like LRR repeat region" evidence="1">
    <location>
        <begin position="87"/>
        <end position="167"/>
    </location>
</feature>
<proteinExistence type="predicted"/>
<dbReference type="InterPro" id="IPR032675">
    <property type="entry name" value="LRR_dom_sf"/>
</dbReference>
<dbReference type="EMBL" id="JAPFFM010000008">
    <property type="protein sequence ID" value="KAJ6752642.1"/>
    <property type="molecule type" value="Genomic_DNA"/>
</dbReference>
<keyword evidence="3" id="KW-1185">Reference proteome</keyword>
<sequence length="169" mass="19271">MSDEEIGDFLRRFQHLRVLSLLRGGKLPNSISNFKQLWYLNLSGSSEHRLPETLRNLQILISRGCNNLIELPTNLMKLTNLQNGSSIKELGELKCLEGKLHIWMLQQVDDAQDALGANLEGMRDLKKFDLRWSDDAYGSLDERVFHQLKSHVNVCCLVIVGYGGSRIFT</sequence>
<dbReference type="PANTHER" id="PTHR47186:SF18">
    <property type="entry name" value="RX N-TERMINAL DOMAIN-CONTAINING PROTEIN"/>
    <property type="match status" value="1"/>
</dbReference>
<protein>
    <recommendedName>
        <fullName evidence="1">R13L1/DRL21-like LRR repeat region domain-containing protein</fullName>
    </recommendedName>
</protein>
<dbReference type="Gene3D" id="3.80.10.10">
    <property type="entry name" value="Ribonuclease Inhibitor"/>
    <property type="match status" value="1"/>
</dbReference>
<organism evidence="2 3">
    <name type="scientific">Salix koriyanagi</name>
    <dbReference type="NCBI Taxonomy" id="2511006"/>
    <lineage>
        <taxon>Eukaryota</taxon>
        <taxon>Viridiplantae</taxon>
        <taxon>Streptophyta</taxon>
        <taxon>Embryophyta</taxon>
        <taxon>Tracheophyta</taxon>
        <taxon>Spermatophyta</taxon>
        <taxon>Magnoliopsida</taxon>
        <taxon>eudicotyledons</taxon>
        <taxon>Gunneridae</taxon>
        <taxon>Pentapetalae</taxon>
        <taxon>rosids</taxon>
        <taxon>fabids</taxon>
        <taxon>Malpighiales</taxon>
        <taxon>Salicaceae</taxon>
        <taxon>Saliceae</taxon>
        <taxon>Salix</taxon>
    </lineage>
</organism>
<dbReference type="PANTHER" id="PTHR47186">
    <property type="entry name" value="LEUCINE-RICH REPEAT-CONTAINING PROTEIN 57"/>
    <property type="match status" value="1"/>
</dbReference>
<name>A0A9Q0VQ29_9ROSI</name>
<dbReference type="Pfam" id="PF25019">
    <property type="entry name" value="LRR_R13L1-DRL21"/>
    <property type="match status" value="1"/>
</dbReference>
<accession>A0A9Q0VQ29</accession>
<evidence type="ECO:0000313" key="2">
    <source>
        <dbReference type="EMBL" id="KAJ6752642.1"/>
    </source>
</evidence>
<comment type="caution">
    <text evidence="2">The sequence shown here is derived from an EMBL/GenBank/DDBJ whole genome shotgun (WGS) entry which is preliminary data.</text>
</comment>